<comment type="caution">
    <text evidence="2">The sequence shown here is derived from an EMBL/GenBank/DDBJ whole genome shotgun (WGS) entry which is preliminary data.</text>
</comment>
<dbReference type="AlphaFoldDB" id="A0A4C1TF50"/>
<organism evidence="2 3">
    <name type="scientific">Eumeta variegata</name>
    <name type="common">Bagworm moth</name>
    <name type="synonym">Eumeta japonica</name>
    <dbReference type="NCBI Taxonomy" id="151549"/>
    <lineage>
        <taxon>Eukaryota</taxon>
        <taxon>Metazoa</taxon>
        <taxon>Ecdysozoa</taxon>
        <taxon>Arthropoda</taxon>
        <taxon>Hexapoda</taxon>
        <taxon>Insecta</taxon>
        <taxon>Pterygota</taxon>
        <taxon>Neoptera</taxon>
        <taxon>Endopterygota</taxon>
        <taxon>Lepidoptera</taxon>
        <taxon>Glossata</taxon>
        <taxon>Ditrysia</taxon>
        <taxon>Tineoidea</taxon>
        <taxon>Psychidae</taxon>
        <taxon>Oiketicinae</taxon>
        <taxon>Eumeta</taxon>
    </lineage>
</organism>
<dbReference type="EMBL" id="BGZK01000055">
    <property type="protein sequence ID" value="GBP13133.1"/>
    <property type="molecule type" value="Genomic_DNA"/>
</dbReference>
<evidence type="ECO:0000256" key="1">
    <source>
        <dbReference type="SAM" id="MobiDB-lite"/>
    </source>
</evidence>
<feature type="compositionally biased region" description="Basic and acidic residues" evidence="1">
    <location>
        <begin position="65"/>
        <end position="78"/>
    </location>
</feature>
<name>A0A4C1TF50_EUMVA</name>
<accession>A0A4C1TF50</accession>
<feature type="region of interest" description="Disordered" evidence="1">
    <location>
        <begin position="46"/>
        <end position="78"/>
    </location>
</feature>
<gene>
    <name evidence="2" type="ORF">EVAR_93099_1</name>
</gene>
<sequence>MTHQIGQVNPNKKKLVKCELESRIEGELSMEIPLYSHLYLVIATPPEHGTQNHGLRETKKKKKREERMLHSSRIPDDT</sequence>
<reference evidence="2 3" key="1">
    <citation type="journal article" date="2019" name="Commun. Biol.">
        <title>The bagworm genome reveals a unique fibroin gene that provides high tensile strength.</title>
        <authorList>
            <person name="Kono N."/>
            <person name="Nakamura H."/>
            <person name="Ohtoshi R."/>
            <person name="Tomita M."/>
            <person name="Numata K."/>
            <person name="Arakawa K."/>
        </authorList>
    </citation>
    <scope>NUCLEOTIDE SEQUENCE [LARGE SCALE GENOMIC DNA]</scope>
</reference>
<dbReference type="Proteomes" id="UP000299102">
    <property type="component" value="Unassembled WGS sequence"/>
</dbReference>
<protein>
    <submittedName>
        <fullName evidence="2">Uncharacterized protein</fullName>
    </submittedName>
</protein>
<evidence type="ECO:0000313" key="3">
    <source>
        <dbReference type="Proteomes" id="UP000299102"/>
    </source>
</evidence>
<evidence type="ECO:0000313" key="2">
    <source>
        <dbReference type="EMBL" id="GBP13133.1"/>
    </source>
</evidence>
<proteinExistence type="predicted"/>
<keyword evidence="3" id="KW-1185">Reference proteome</keyword>